<dbReference type="RefSeq" id="WP_346335593.1">
    <property type="nucleotide sequence ID" value="NZ_JBBYXI010000001.1"/>
</dbReference>
<gene>
    <name evidence="2" type="ORF">WJT86_00800</name>
</gene>
<evidence type="ECO:0000313" key="3">
    <source>
        <dbReference type="Proteomes" id="UP001418637"/>
    </source>
</evidence>
<comment type="caution">
    <text evidence="2">The sequence shown here is derived from an EMBL/GenBank/DDBJ whole genome shotgun (WGS) entry which is preliminary data.</text>
</comment>
<keyword evidence="1" id="KW-0812">Transmembrane</keyword>
<keyword evidence="3" id="KW-1185">Reference proteome</keyword>
<evidence type="ECO:0000256" key="1">
    <source>
        <dbReference type="SAM" id="Phobius"/>
    </source>
</evidence>
<evidence type="ECO:0000313" key="2">
    <source>
        <dbReference type="EMBL" id="MEN3929595.1"/>
    </source>
</evidence>
<accession>A0ABV0BF44</accession>
<dbReference type="EMBL" id="JBBYXI010000001">
    <property type="protein sequence ID" value="MEN3929595.1"/>
    <property type="molecule type" value="Genomic_DNA"/>
</dbReference>
<name>A0ABV0BF44_9HYPH</name>
<protein>
    <submittedName>
        <fullName evidence="2">Uncharacterized protein</fullName>
    </submittedName>
</protein>
<proteinExistence type="predicted"/>
<feature type="transmembrane region" description="Helical" evidence="1">
    <location>
        <begin position="42"/>
        <end position="59"/>
    </location>
</feature>
<sequence length="124" mass="14610">MTIDTCTDETADSVIGIIWTALLFLIAYILCRKQRFNLAEHIFLLPISFTIFWQMRFALRLMAGRYVWGQSICEVMLKLPSDMAFDPPLIIYLWFVTYLLCCIWIFKVWGNALMWLMGSVLLKR</sequence>
<reference evidence="2 3" key="1">
    <citation type="submission" date="2024-04" db="EMBL/GenBank/DDBJ databases">
        <title>A novel species isolated from cricket.</title>
        <authorList>
            <person name="Wang H.-C."/>
        </authorList>
    </citation>
    <scope>NUCLEOTIDE SEQUENCE [LARGE SCALE GENOMIC DNA]</scope>
    <source>
        <strain evidence="2 3">WL0021</strain>
    </source>
</reference>
<feature type="transmembrane region" description="Helical" evidence="1">
    <location>
        <begin position="13"/>
        <end position="30"/>
    </location>
</feature>
<organism evidence="2 3">
    <name type="scientific">Hohaiivirga grylli</name>
    <dbReference type="NCBI Taxonomy" id="3133970"/>
    <lineage>
        <taxon>Bacteria</taxon>
        <taxon>Pseudomonadati</taxon>
        <taxon>Pseudomonadota</taxon>
        <taxon>Alphaproteobacteria</taxon>
        <taxon>Hyphomicrobiales</taxon>
        <taxon>Methylobacteriaceae</taxon>
        <taxon>Hohaiivirga</taxon>
    </lineage>
</organism>
<keyword evidence="1" id="KW-1133">Transmembrane helix</keyword>
<feature type="transmembrane region" description="Helical" evidence="1">
    <location>
        <begin position="89"/>
        <end position="116"/>
    </location>
</feature>
<keyword evidence="1" id="KW-0472">Membrane</keyword>
<dbReference type="Proteomes" id="UP001418637">
    <property type="component" value="Unassembled WGS sequence"/>
</dbReference>